<evidence type="ECO:0000256" key="3">
    <source>
        <dbReference type="PIRNR" id="PIRNR002816"/>
    </source>
</evidence>
<dbReference type="PANTHER" id="PTHR30036:SF6">
    <property type="entry name" value="L-ARABINOSE-BINDING PERIPLASMIC PROTEIN"/>
    <property type="match status" value="1"/>
</dbReference>
<dbReference type="GO" id="GO:0030246">
    <property type="term" value="F:carbohydrate binding"/>
    <property type="evidence" value="ECO:0007669"/>
    <property type="project" value="TreeGrafter"/>
</dbReference>
<dbReference type="EMBL" id="CP053708">
    <property type="protein sequence ID" value="QKE89933.1"/>
    <property type="molecule type" value="Genomic_DNA"/>
</dbReference>
<gene>
    <name evidence="6" type="ORF">HN018_07630</name>
</gene>
<dbReference type="Gene3D" id="3.40.50.2300">
    <property type="match status" value="2"/>
</dbReference>
<dbReference type="PROSITE" id="PS51318">
    <property type="entry name" value="TAT"/>
    <property type="match status" value="1"/>
</dbReference>
<sequence length="332" mass="35061">MFTTRRRLVQMSSLGAVAAMTGLGSSRAAAAPLKIGFIVKMPEQAWFINEQHAATAEGAKMDFIVVNMAGTDGTAVMSAIDNLSAQGAKGFVICPPDVRLGPAIFARATSAGMKVVSVDDQFVSGGKPMTQVPHLGMSGYKIGQQVGSSIADEMKKRGWKPEEVAACRITSNELPTARERVAGATDTLVQNGFLKANIFDAPQRTTDTEGANTASSPVFARHGTFKKWVIYALNEESVLGGVRASEQFHFGADDVIGVGINGTGAAFAELGKAQPTGFFGTIAVSSALHGRQSAINLVDWIRDGKEPPLDTQTTGTLMTRANWQQVKAQLGV</sequence>
<keyword evidence="3" id="KW-0574">Periplasm</keyword>
<dbReference type="Proteomes" id="UP000500767">
    <property type="component" value="Chromosome"/>
</dbReference>
<dbReference type="PIRSF" id="PIRSF002816">
    <property type="entry name" value="AraF"/>
    <property type="match status" value="1"/>
</dbReference>
<dbReference type="InterPro" id="IPR050555">
    <property type="entry name" value="Bact_Solute-Bind_Prot2"/>
</dbReference>
<dbReference type="KEGG" id="lck:HN018_07630"/>
<dbReference type="Pfam" id="PF00532">
    <property type="entry name" value="Peripla_BP_1"/>
    <property type="match status" value="1"/>
</dbReference>
<dbReference type="RefSeq" id="WP_171834922.1">
    <property type="nucleotide sequence ID" value="NZ_CP053708.1"/>
</dbReference>
<evidence type="ECO:0000313" key="7">
    <source>
        <dbReference type="Proteomes" id="UP000500767"/>
    </source>
</evidence>
<dbReference type="SUPFAM" id="SSF53822">
    <property type="entry name" value="Periplasmic binding protein-like I"/>
    <property type="match status" value="1"/>
</dbReference>
<keyword evidence="3" id="KW-0732">Signal</keyword>
<feature type="site" description="The binding site for the sugar molecule has not yet been established, but C-87 may be involved" evidence="4">
    <location>
        <position position="94"/>
    </location>
</feature>
<evidence type="ECO:0000256" key="2">
    <source>
        <dbReference type="ARBA" id="ARBA00007639"/>
    </source>
</evidence>
<feature type="chain" id="PRO_5027203682" description="L-arabinose-binding periplasmic protein" evidence="3">
    <location>
        <begin position="31"/>
        <end position="332"/>
    </location>
</feature>
<comment type="similarity">
    <text evidence="2 3">Belongs to the bacterial solute-binding protein 2 family.</text>
</comment>
<feature type="domain" description="Periplasmic binding protein/LacI sugar binding" evidence="5">
    <location>
        <begin position="34"/>
        <end position="316"/>
    </location>
</feature>
<feature type="signal peptide" evidence="3">
    <location>
        <begin position="1"/>
        <end position="30"/>
    </location>
</feature>
<organism evidence="6 7">
    <name type="scientific">Lichenicola cladoniae</name>
    <dbReference type="NCBI Taxonomy" id="1484109"/>
    <lineage>
        <taxon>Bacteria</taxon>
        <taxon>Pseudomonadati</taxon>
        <taxon>Pseudomonadota</taxon>
        <taxon>Alphaproteobacteria</taxon>
        <taxon>Acetobacterales</taxon>
        <taxon>Acetobacteraceae</taxon>
        <taxon>Lichenicola</taxon>
    </lineage>
</organism>
<evidence type="ECO:0000256" key="4">
    <source>
        <dbReference type="PIRSR" id="PIRSR002816-1"/>
    </source>
</evidence>
<accession>A0A6M8HND3</accession>
<dbReference type="InterPro" id="IPR001761">
    <property type="entry name" value="Peripla_BP/Lac1_sug-bd_dom"/>
</dbReference>
<dbReference type="CDD" id="cd01540">
    <property type="entry name" value="PBP1_arabinose_binding"/>
    <property type="match status" value="1"/>
</dbReference>
<keyword evidence="7" id="KW-1185">Reference proteome</keyword>
<dbReference type="GO" id="GO:0030288">
    <property type="term" value="C:outer membrane-bounded periplasmic space"/>
    <property type="evidence" value="ECO:0007669"/>
    <property type="project" value="TreeGrafter"/>
</dbReference>
<keyword evidence="3" id="KW-0813">Transport</keyword>
<name>A0A6M8HND3_9PROT</name>
<dbReference type="InterPro" id="IPR026266">
    <property type="entry name" value="AraF"/>
</dbReference>
<dbReference type="AlphaFoldDB" id="A0A6M8HND3"/>
<dbReference type="InterPro" id="IPR028082">
    <property type="entry name" value="Peripla_BP_I"/>
</dbReference>
<evidence type="ECO:0000256" key="1">
    <source>
        <dbReference type="ARBA" id="ARBA00004418"/>
    </source>
</evidence>
<keyword evidence="3" id="KW-0762">Sugar transport</keyword>
<evidence type="ECO:0000313" key="6">
    <source>
        <dbReference type="EMBL" id="QKE89933.1"/>
    </source>
</evidence>
<comment type="subcellular location">
    <subcellularLocation>
        <location evidence="1 3">Periplasm</location>
    </subcellularLocation>
</comment>
<reference evidence="6 7" key="1">
    <citation type="journal article" date="2014" name="World J. Microbiol. Biotechnol.">
        <title>Biodiversity and physiological characteristics of Antarctic and Arctic lichens-associated bacteria.</title>
        <authorList>
            <person name="Lee Y.M."/>
            <person name="Kim E.H."/>
            <person name="Lee H.K."/>
            <person name="Hong S.G."/>
        </authorList>
    </citation>
    <scope>NUCLEOTIDE SEQUENCE [LARGE SCALE GENOMIC DNA]</scope>
    <source>
        <strain evidence="6 7">PAMC 26569</strain>
    </source>
</reference>
<protein>
    <recommendedName>
        <fullName evidence="3">L-arabinose-binding periplasmic protein</fullName>
        <shortName evidence="3">ABP</shortName>
    </recommendedName>
</protein>
<proteinExistence type="inferred from homology"/>
<dbReference type="InterPro" id="IPR006311">
    <property type="entry name" value="TAT_signal"/>
</dbReference>
<dbReference type="PANTHER" id="PTHR30036">
    <property type="entry name" value="D-XYLOSE-BINDING PERIPLASMIC PROTEIN"/>
    <property type="match status" value="1"/>
</dbReference>
<dbReference type="GO" id="GO:0042882">
    <property type="term" value="P:L-arabinose transmembrane transport"/>
    <property type="evidence" value="ECO:0007669"/>
    <property type="project" value="UniProtKB-UniRule"/>
</dbReference>
<evidence type="ECO:0000259" key="5">
    <source>
        <dbReference type="Pfam" id="PF00532"/>
    </source>
</evidence>